<evidence type="ECO:0000313" key="11">
    <source>
        <dbReference type="EMBL" id="KAI1891221.1"/>
    </source>
</evidence>
<proteinExistence type="predicted"/>
<keyword evidence="5" id="KW-0677">Repeat</keyword>
<feature type="coiled-coil region" evidence="9">
    <location>
        <begin position="853"/>
        <end position="915"/>
    </location>
</feature>
<feature type="coiled-coil region" evidence="9">
    <location>
        <begin position="642"/>
        <end position="697"/>
    </location>
</feature>
<evidence type="ECO:0000256" key="6">
    <source>
        <dbReference type="ARBA" id="ARBA00023054"/>
    </source>
</evidence>
<evidence type="ECO:0000256" key="3">
    <source>
        <dbReference type="ARBA" id="ARBA00022490"/>
    </source>
</evidence>
<accession>A0A8T3D3R2</accession>
<keyword evidence="7" id="KW-0206">Cytoskeleton</keyword>
<dbReference type="EMBL" id="JAERUA010000013">
    <property type="protein sequence ID" value="KAI1891221.1"/>
    <property type="molecule type" value="Genomic_DNA"/>
</dbReference>
<evidence type="ECO:0000256" key="5">
    <source>
        <dbReference type="ARBA" id="ARBA00022737"/>
    </source>
</evidence>
<feature type="coiled-coil region" evidence="9">
    <location>
        <begin position="312"/>
        <end position="339"/>
    </location>
</feature>
<evidence type="ECO:0000256" key="8">
    <source>
        <dbReference type="ARBA" id="ARBA00023273"/>
    </source>
</evidence>
<feature type="region of interest" description="Disordered" evidence="10">
    <location>
        <begin position="400"/>
        <end position="434"/>
    </location>
</feature>
<comment type="caution">
    <text evidence="11">The sequence shown here is derived from an EMBL/GenBank/DDBJ whole genome shotgun (WGS) entry which is preliminary data.</text>
</comment>
<organism evidence="11 12">
    <name type="scientific">Albula goreensis</name>
    <dbReference type="NCBI Taxonomy" id="1534307"/>
    <lineage>
        <taxon>Eukaryota</taxon>
        <taxon>Metazoa</taxon>
        <taxon>Chordata</taxon>
        <taxon>Craniata</taxon>
        <taxon>Vertebrata</taxon>
        <taxon>Euteleostomi</taxon>
        <taxon>Actinopterygii</taxon>
        <taxon>Neopterygii</taxon>
        <taxon>Teleostei</taxon>
        <taxon>Albuliformes</taxon>
        <taxon>Albulidae</taxon>
        <taxon>Albula</taxon>
    </lineage>
</organism>
<evidence type="ECO:0000256" key="9">
    <source>
        <dbReference type="SAM" id="Coils"/>
    </source>
</evidence>
<dbReference type="PANTHER" id="PTHR14885:SF3">
    <property type="entry name" value="CILIA- AND FLAGELLA-ASSOCIATED PROTEIN 44"/>
    <property type="match status" value="1"/>
</dbReference>
<comment type="subcellular location">
    <subcellularLocation>
        <location evidence="1">Cell projection</location>
        <location evidence="1">Cilium</location>
    </subcellularLocation>
    <subcellularLocation>
        <location evidence="2">Cytoplasm</location>
        <location evidence="2">Cytoskeleton</location>
    </subcellularLocation>
</comment>
<dbReference type="OrthoDB" id="1935234at2759"/>
<keyword evidence="4" id="KW-0853">WD repeat</keyword>
<feature type="compositionally biased region" description="Pro residues" evidence="10">
    <location>
        <begin position="410"/>
        <end position="424"/>
    </location>
</feature>
<feature type="region of interest" description="Disordered" evidence="10">
    <location>
        <begin position="151"/>
        <end position="211"/>
    </location>
</feature>
<keyword evidence="3" id="KW-0963">Cytoplasm</keyword>
<feature type="compositionally biased region" description="Acidic residues" evidence="10">
    <location>
        <begin position="188"/>
        <end position="199"/>
    </location>
</feature>
<reference evidence="11" key="1">
    <citation type="submission" date="2021-01" db="EMBL/GenBank/DDBJ databases">
        <authorList>
            <person name="Zahm M."/>
            <person name="Roques C."/>
            <person name="Cabau C."/>
            <person name="Klopp C."/>
            <person name="Donnadieu C."/>
            <person name="Jouanno E."/>
            <person name="Lampietro C."/>
            <person name="Louis A."/>
            <person name="Herpin A."/>
            <person name="Echchiki A."/>
            <person name="Berthelot C."/>
            <person name="Parey E."/>
            <person name="Roest-Crollius H."/>
            <person name="Braasch I."/>
            <person name="Postlethwait J."/>
            <person name="Bobe J."/>
            <person name="Montfort J."/>
            <person name="Bouchez O."/>
            <person name="Begum T."/>
            <person name="Mejri S."/>
            <person name="Adams A."/>
            <person name="Chen W.-J."/>
            <person name="Guiguen Y."/>
        </authorList>
    </citation>
    <scope>NUCLEOTIDE SEQUENCE</scope>
    <source>
        <tissue evidence="11">Blood</tissue>
    </source>
</reference>
<dbReference type="AlphaFoldDB" id="A0A8T3D3R2"/>
<dbReference type="Proteomes" id="UP000829720">
    <property type="component" value="Unassembled WGS sequence"/>
</dbReference>
<gene>
    <name evidence="11" type="ORF">AGOR_G00141550</name>
</gene>
<evidence type="ECO:0000256" key="4">
    <source>
        <dbReference type="ARBA" id="ARBA00022574"/>
    </source>
</evidence>
<evidence type="ECO:0000256" key="7">
    <source>
        <dbReference type="ARBA" id="ARBA00023212"/>
    </source>
</evidence>
<evidence type="ECO:0000256" key="2">
    <source>
        <dbReference type="ARBA" id="ARBA00004245"/>
    </source>
</evidence>
<dbReference type="GO" id="GO:0005929">
    <property type="term" value="C:cilium"/>
    <property type="evidence" value="ECO:0007669"/>
    <property type="project" value="UniProtKB-SubCell"/>
</dbReference>
<name>A0A8T3D3R2_9TELE</name>
<feature type="region of interest" description="Disordered" evidence="10">
    <location>
        <begin position="918"/>
        <end position="956"/>
    </location>
</feature>
<keyword evidence="8" id="KW-0966">Cell projection</keyword>
<sequence length="956" mass="111356">MEKVVPDILDANAYSIETAKQRTELDRLRREAEQRKEERKRKLLELQSQFKQLLEKNKQLPEHVSLQQTELELDPRFREEAERQTVQRIGEVRRELAWEAERHRLALKKLKERFWESLESDIVTVVACQSDHKISTYRLLPLSQRFLQLQRRQSARSARPQQSTEPGKDNSISAEVQGNSLQKAGRETEDELSSDEEAEREGKPDSSRLAGHMAERLQKAAEKAERMKAKIQRRKQEWAELFASKPDENYEDPADVRAVQFAVENMGDFKLKTAKDFTVPEQQRMNTERKKAQLVALEEEIYERKMKMNAQVLALRDEKVQMILQLEQLKEQLLAVQSQLSPARWRQIPALPSLQAEETPERRLQYTQAILQRFATLRAQRSLRHATDGQEEPSLLDQLQADSEDRSQPSPAPPPPSSPAPPTPDGSERSSLEQEAQLTQEIRLLYLQDHLLSQMEDSMWQFDAELQILRDEKEKLDVQMKMADLRHITLFQELLLLKDFEKRENTLQERLNSRTQEERSIRAKWEDCKKQLEQKQQLMLKLQQKEKALHASFQSSLGENNKFADFLTKVFKKKVKRVKKKEKTGDEEEQENSDEESDEESDWDDEESDEESDGGCPLDDSVCPPSCDPELFENTLQLRSKKLDLEELLTEERKTCDTLKKECDALAKKEKIVQSSLKAAEADLELFDREKQQKLNELDVVVPVRLHQIEFLNNGVLPSDLSQALVLNTQTVLSLQDRIRQLLVEKHQQGELYRHARQRHIQLAHDRKDMETRIHELEERCVTMMLDKFGRLVDLEALQTLSGNRVVEELKQDSRIKEAKHTQELKYWKTKLTESKRSLMDVSRQHTDRICTLNCLLKEKKKMEAKLDAQQRKMGAQFRDHRSEEEDKRRLLKVVESQAQQMEALKQEIAMLSRKGGHILPPAQSLPSPYRYDRPRPQLRAGGILPAMPSSSASAE</sequence>
<keyword evidence="6 9" id="KW-0175">Coiled coil</keyword>
<keyword evidence="12" id="KW-1185">Reference proteome</keyword>
<protein>
    <submittedName>
        <fullName evidence="11">Uncharacterized protein</fullName>
    </submittedName>
</protein>
<dbReference type="PANTHER" id="PTHR14885">
    <property type="entry name" value="CILIA- AND FLAGELLA-ASSOCIATED PROTEIN 43-RELATED"/>
    <property type="match status" value="1"/>
</dbReference>
<feature type="compositionally biased region" description="Acidic residues" evidence="10">
    <location>
        <begin position="585"/>
        <end position="613"/>
    </location>
</feature>
<evidence type="ECO:0000256" key="10">
    <source>
        <dbReference type="SAM" id="MobiDB-lite"/>
    </source>
</evidence>
<feature type="compositionally biased region" description="Low complexity" evidence="10">
    <location>
        <begin position="151"/>
        <end position="163"/>
    </location>
</feature>
<evidence type="ECO:0000313" key="12">
    <source>
        <dbReference type="Proteomes" id="UP000829720"/>
    </source>
</evidence>
<feature type="coiled-coil region" evidence="9">
    <location>
        <begin position="466"/>
        <end position="548"/>
    </location>
</feature>
<evidence type="ECO:0000256" key="1">
    <source>
        <dbReference type="ARBA" id="ARBA00004138"/>
    </source>
</evidence>
<feature type="coiled-coil region" evidence="9">
    <location>
        <begin position="214"/>
        <end position="241"/>
    </location>
</feature>
<dbReference type="GO" id="GO:0005856">
    <property type="term" value="C:cytoskeleton"/>
    <property type="evidence" value="ECO:0007669"/>
    <property type="project" value="UniProtKB-SubCell"/>
</dbReference>
<feature type="coiled-coil region" evidence="9">
    <location>
        <begin position="11"/>
        <end position="56"/>
    </location>
</feature>
<feature type="region of interest" description="Disordered" evidence="10">
    <location>
        <begin position="580"/>
        <end position="621"/>
    </location>
</feature>
<feature type="compositionally biased region" description="Polar residues" evidence="10">
    <location>
        <begin position="170"/>
        <end position="182"/>
    </location>
</feature>